<sequence>MMSEKDFPSSPDETAAFMDRLVFSDEPVPAEQLPPRLGPGEDIVVTTSIRLPLQLHTRLKELADERTVGVSTRIREWAEAAVAELDGEDQLISLADAKRALSRVHPIHRAS</sequence>
<dbReference type="EMBL" id="BBYQ01000008">
    <property type="protein sequence ID" value="GAP26643.1"/>
    <property type="molecule type" value="Genomic_DNA"/>
</dbReference>
<accession>A0ABC9YN56</accession>
<reference evidence="1 4" key="3">
    <citation type="submission" date="2016-10" db="EMBL/GenBank/DDBJ databases">
        <title>Genome sequence of Nocardia seriolae strain EM150506, isolated from Anguila japonica.</title>
        <authorList>
            <person name="Han H.-J."/>
        </authorList>
    </citation>
    <scope>NUCLEOTIDE SEQUENCE [LARGE SCALE GENOMIC DNA]</scope>
    <source>
        <strain evidence="1 4">EM150506</strain>
    </source>
</reference>
<evidence type="ECO:0000313" key="3">
    <source>
        <dbReference type="Proteomes" id="UP000037179"/>
    </source>
</evidence>
<evidence type="ECO:0000313" key="4">
    <source>
        <dbReference type="Proteomes" id="UP000180166"/>
    </source>
</evidence>
<evidence type="ECO:0000313" key="2">
    <source>
        <dbReference type="EMBL" id="GAP26643.1"/>
    </source>
</evidence>
<name>A0ABC9YN56_9NOCA</name>
<gene>
    <name evidence="1" type="ORF">NS506_05192</name>
    <name evidence="2" type="ORF">NSK11_contig00008-0014</name>
</gene>
<dbReference type="Proteomes" id="UP000180166">
    <property type="component" value="Chromosome"/>
</dbReference>
<keyword evidence="3" id="KW-1185">Reference proteome</keyword>
<dbReference type="EMBL" id="CP017839">
    <property type="protein sequence ID" value="APA99238.1"/>
    <property type="molecule type" value="Genomic_DNA"/>
</dbReference>
<organism evidence="2 3">
    <name type="scientific">Nocardia seriolae</name>
    <dbReference type="NCBI Taxonomy" id="37332"/>
    <lineage>
        <taxon>Bacteria</taxon>
        <taxon>Bacillati</taxon>
        <taxon>Actinomycetota</taxon>
        <taxon>Actinomycetes</taxon>
        <taxon>Mycobacteriales</taxon>
        <taxon>Nocardiaceae</taxon>
        <taxon>Nocardia</taxon>
    </lineage>
</organism>
<dbReference type="KEGG" id="nsr:NS506_05192"/>
<protein>
    <recommendedName>
        <fullName evidence="5">CopG family transcriptional regulator</fullName>
    </recommendedName>
</protein>
<dbReference type="Proteomes" id="UP000037179">
    <property type="component" value="Unassembled WGS sequence"/>
</dbReference>
<proteinExistence type="predicted"/>
<evidence type="ECO:0000313" key="1">
    <source>
        <dbReference type="EMBL" id="APA99238.1"/>
    </source>
</evidence>
<reference evidence="2 3" key="2">
    <citation type="journal article" date="2016" name="Genome Announc.">
        <title>Draft Genome Sequence of Erythromycin- and Oxytetracycline-Sensitive Nocardia seriolae Strain U-1 (NBRC 110359).</title>
        <authorList>
            <person name="Imajoh M."/>
            <person name="Sukeda M."/>
            <person name="Shimizu M."/>
            <person name="Yamane J."/>
            <person name="Ohnishi K."/>
            <person name="Oshima S."/>
        </authorList>
    </citation>
    <scope>NUCLEOTIDE SEQUENCE [LARGE SCALE GENOMIC DNA]</scope>
    <source>
        <strain evidence="2 3">U-1</strain>
    </source>
</reference>
<evidence type="ECO:0008006" key="5">
    <source>
        <dbReference type="Google" id="ProtNLM"/>
    </source>
</evidence>
<reference evidence="3" key="1">
    <citation type="submission" date="2015-07" db="EMBL/GenBank/DDBJ databases">
        <title>Nocardia seriolae U-1 whole genome shotgun sequence.</title>
        <authorList>
            <person name="Imajoh M."/>
            <person name="Fukumoto Y."/>
            <person name="Sukeda M."/>
            <person name="Yamane J."/>
            <person name="Yamasaki K."/>
            <person name="Shimizu M."/>
            <person name="Ohnishi K."/>
            <person name="Oshima S."/>
        </authorList>
    </citation>
    <scope>NUCLEOTIDE SEQUENCE [LARGE SCALE GENOMIC DNA]</scope>
    <source>
        <strain evidence="3">U-1</strain>
    </source>
</reference>
<dbReference type="AlphaFoldDB" id="A0ABC9YN56"/>